<dbReference type="Pfam" id="PF25023">
    <property type="entry name" value="TEN_YD-shell"/>
    <property type="match status" value="2"/>
</dbReference>
<dbReference type="InterPro" id="IPR056823">
    <property type="entry name" value="TEN-like_YD-shell"/>
</dbReference>
<name>A0A853B0G0_9PSEU</name>
<evidence type="ECO:0000259" key="3">
    <source>
        <dbReference type="Pfam" id="PF20148"/>
    </source>
</evidence>
<organism evidence="5 6">
    <name type="scientific">Amycolatopsis endophytica</name>
    <dbReference type="NCBI Taxonomy" id="860233"/>
    <lineage>
        <taxon>Bacteria</taxon>
        <taxon>Bacillati</taxon>
        <taxon>Actinomycetota</taxon>
        <taxon>Actinomycetes</taxon>
        <taxon>Pseudonocardiales</taxon>
        <taxon>Pseudonocardiaceae</taxon>
        <taxon>Amycolatopsis</taxon>
    </lineage>
</organism>
<dbReference type="SUPFAM" id="SSF69304">
    <property type="entry name" value="Tricorn protease N-terminal domain"/>
    <property type="match status" value="1"/>
</dbReference>
<dbReference type="InterPro" id="IPR038332">
    <property type="entry name" value="PPE_sf"/>
</dbReference>
<dbReference type="EMBL" id="JACCFK010000001">
    <property type="protein sequence ID" value="NYI88347.1"/>
    <property type="molecule type" value="Genomic_DNA"/>
</dbReference>
<feature type="domain" description="Teneurin-like YD-shell" evidence="4">
    <location>
        <begin position="1061"/>
        <end position="1311"/>
    </location>
</feature>
<accession>A0A853B0G0</accession>
<gene>
    <name evidence="5" type="ORF">HNR02_001670</name>
</gene>
<dbReference type="Gene3D" id="2.180.10.10">
    <property type="entry name" value="RHS repeat-associated core"/>
    <property type="match status" value="3"/>
</dbReference>
<evidence type="ECO:0000259" key="4">
    <source>
        <dbReference type="Pfam" id="PF25023"/>
    </source>
</evidence>
<dbReference type="NCBIfam" id="TIGR01643">
    <property type="entry name" value="YD_repeat_2x"/>
    <property type="match status" value="11"/>
</dbReference>
<sequence length="1481" mass="159755">MTEANPLVAQAQSTTTGVTGIGIVESAQDLSNGVKDGSWVEGGLGALGVGLEVLSMVIDPLGTLAQYGVAWLIEHVRPLKEALDWLAGDPPVIQSFSDTWANVAAEVGTVAGDLGNEVSNGTAGWSGAGADAYRGVGAEQAEAIAGAASLAEGISAGVMIMGTVVGFVREMVRDIVAELVGKLITWALEAACTLGFATPLIAAQATTAISGAVTRISDFIRKLVKTIGNVSPRIGRIIEKLDEIMRALRRLGRKLGGGDGTSPSAAPGGGKVDTPDLDGPASPDAPNSPDGVDGTPGGSHPGDGSLRDGSADPRDTATEPVGRCGRKEPIDAATGEMFLVQTDVELAGLLPLVLERTHVSSYRSGRLFGPSWASTLDQRLELDAQGVCYAGPSGVILVYPDPPADGAPVLPAAGARWPLSRDGDGFVIRQPDTGRTLRFGAPAGRTSPLETVTDRNGHRLDFEHDQDGVVTAVRHSGGYHVVVDSENGLVTELRLRPAEGADITLVRFGYAGSRLVEVLNSSGRPMRFTYDQAGRIVRWDDRGGEWYGYEYDHNGRCVRTDGSGGMLSGTFAYDPENRTTVETDSLGHIRTYHFDELHQLVREIDQLGHQTRYEWAGHGRLTAKTDPTGRTTRYAYDEDGNLATVTRPDGTQTLAEYNDFGLPLVVVQPDGGVWRREYDPAGNLLRTTDPAGAVRSYTYDEHGLLTSVTDPSGTVRVIETDAAGLPVRVHTGDGVGTSCTRDQFGRIASVTDAAGATTRLTWTVEGRLRTRTLPSGAVERWRYDAEGNHVERVDALGAATRVETTHFGLPKVRTEADGSRLEYFYDTELRITAVRNAARLTWHYEYDAAGHLLRETDFDGRRVSYIRDPAGRILSKTNGAGQTTTFERDAVGNVVERRSPGNVATFAYDPMGRLLRAANSDAEVVYERDQAGRVVAEAVNGRAVRSAYDAAGRRVRRITPTGAESTWEFDAASRPVALHAGGHRMSFGYDTAGHEVERLLDTGTVLAQSWDADHRLTSQTVSSAASAGMRVVQRREYRYRPDGQLAEIEDLLLGTRRLHLDAAGRVTGVDSPAGAERYAYDRAGNLTMDAVPGDPPSPRQFAGTLLRATGRVRYEHDAQGRVVLRQKKRLSAKPDTWRYTWDAEDRLVAVVTPDGSRWRYAYDPLGRRIAKQRLGHGGAVVEQVDFIWDGTTLAEQVHNGVDATTWDWEPGKHRPLVQTRRARDASQGWIDREFYSIVTDLVGAPTELVDEHGGLAWQHQTTLWGEALGRLSGRAGTPLRFPGQYFDAETGLHYNYQRYYDPATGRYVSHDPLGLAPSPNTQGYVRNPTGWIDPLGLEGCTFQNQQPDQLNDELEVMRRNGVEPTTPGTPEFDAMIAQGDGQLKWVVTADGDLRVAPHNVNGDEISHAAIAGGGPVRAAGQANVAGSSDAGYFGLEIDNHSGHYLHNVQQDPDAIIEEGVNAFGQHGVMDGFERNPIRGSG</sequence>
<dbReference type="InterPro" id="IPR006530">
    <property type="entry name" value="YD"/>
</dbReference>
<evidence type="ECO:0000313" key="5">
    <source>
        <dbReference type="EMBL" id="NYI88347.1"/>
    </source>
</evidence>
<dbReference type="InterPro" id="IPR036689">
    <property type="entry name" value="ESAT-6-like_sf"/>
</dbReference>
<feature type="compositionally biased region" description="Basic and acidic residues" evidence="2">
    <location>
        <begin position="305"/>
        <end position="317"/>
    </location>
</feature>
<dbReference type="Proteomes" id="UP000549616">
    <property type="component" value="Unassembled WGS sequence"/>
</dbReference>
<dbReference type="InterPro" id="IPR031325">
    <property type="entry name" value="RHS_repeat"/>
</dbReference>
<evidence type="ECO:0000256" key="2">
    <source>
        <dbReference type="SAM" id="MobiDB-lite"/>
    </source>
</evidence>
<dbReference type="NCBIfam" id="TIGR03696">
    <property type="entry name" value="Rhs_assc_core"/>
    <property type="match status" value="1"/>
</dbReference>
<dbReference type="PANTHER" id="PTHR32305">
    <property type="match status" value="1"/>
</dbReference>
<proteinExistence type="predicted"/>
<dbReference type="RefSeq" id="WP_179772594.1">
    <property type="nucleotide sequence ID" value="NZ_JACCFK010000001.1"/>
</dbReference>
<dbReference type="SUPFAM" id="SSF140453">
    <property type="entry name" value="EsxAB dimer-like"/>
    <property type="match status" value="1"/>
</dbReference>
<dbReference type="Pfam" id="PF20148">
    <property type="entry name" value="DUF6531"/>
    <property type="match status" value="1"/>
</dbReference>
<reference evidence="5 6" key="1">
    <citation type="submission" date="2020-07" db="EMBL/GenBank/DDBJ databases">
        <title>Sequencing the genomes of 1000 actinobacteria strains.</title>
        <authorList>
            <person name="Klenk H.-P."/>
        </authorList>
    </citation>
    <scope>NUCLEOTIDE SEQUENCE [LARGE SCALE GENOMIC DNA]</scope>
    <source>
        <strain evidence="5 6">DSM 104006</strain>
    </source>
</reference>
<keyword evidence="6" id="KW-1185">Reference proteome</keyword>
<feature type="region of interest" description="Disordered" evidence="2">
    <location>
        <begin position="253"/>
        <end position="328"/>
    </location>
</feature>
<evidence type="ECO:0000313" key="6">
    <source>
        <dbReference type="Proteomes" id="UP000549616"/>
    </source>
</evidence>
<dbReference type="Pfam" id="PF05593">
    <property type="entry name" value="RHS_repeat"/>
    <property type="match status" value="3"/>
</dbReference>
<dbReference type="SUPFAM" id="SSF101898">
    <property type="entry name" value="NHL repeat"/>
    <property type="match status" value="1"/>
</dbReference>
<dbReference type="PANTHER" id="PTHR32305:SF15">
    <property type="entry name" value="PROTEIN RHSA-RELATED"/>
    <property type="match status" value="1"/>
</dbReference>
<evidence type="ECO:0000256" key="1">
    <source>
        <dbReference type="ARBA" id="ARBA00022737"/>
    </source>
</evidence>
<dbReference type="Gene3D" id="1.20.1260.20">
    <property type="entry name" value="PPE superfamily"/>
    <property type="match status" value="1"/>
</dbReference>
<dbReference type="InterPro" id="IPR022385">
    <property type="entry name" value="Rhs_assc_core"/>
</dbReference>
<feature type="domain" description="DUF6531" evidence="3">
    <location>
        <begin position="328"/>
        <end position="399"/>
    </location>
</feature>
<protein>
    <submittedName>
        <fullName evidence="5">RHS repeat-associated protein</fullName>
    </submittedName>
</protein>
<comment type="caution">
    <text evidence="5">The sequence shown here is derived from an EMBL/GenBank/DDBJ whole genome shotgun (WGS) entry which is preliminary data.</text>
</comment>
<feature type="domain" description="Teneurin-like YD-shell" evidence="4">
    <location>
        <begin position="821"/>
        <end position="957"/>
    </location>
</feature>
<keyword evidence="1" id="KW-0677">Repeat</keyword>
<dbReference type="InterPro" id="IPR050708">
    <property type="entry name" value="T6SS_VgrG/RHS"/>
</dbReference>
<dbReference type="InterPro" id="IPR045351">
    <property type="entry name" value="DUF6531"/>
</dbReference>